<dbReference type="SUPFAM" id="SSF48452">
    <property type="entry name" value="TPR-like"/>
    <property type="match status" value="2"/>
</dbReference>
<comment type="caution">
    <text evidence="2">The sequence shown here is derived from an EMBL/GenBank/DDBJ whole genome shotgun (WGS) entry which is preliminary data.</text>
</comment>
<reference evidence="2" key="2">
    <citation type="submission" date="2020-09" db="EMBL/GenBank/DDBJ databases">
        <authorList>
            <person name="Sun Q."/>
            <person name="Ohkuma M."/>
        </authorList>
    </citation>
    <scope>NUCLEOTIDE SEQUENCE</scope>
    <source>
        <strain evidence="2">JCM 14371</strain>
    </source>
</reference>
<gene>
    <name evidence="2" type="ORF">GCM10008939_23400</name>
</gene>
<evidence type="ECO:0000256" key="1">
    <source>
        <dbReference type="PROSITE-ProRule" id="PRU00339"/>
    </source>
</evidence>
<keyword evidence="1" id="KW-0802">TPR repeat</keyword>
<dbReference type="Pfam" id="PF13424">
    <property type="entry name" value="TPR_12"/>
    <property type="match status" value="1"/>
</dbReference>
<proteinExistence type="predicted"/>
<dbReference type="SMART" id="SM00028">
    <property type="entry name" value="TPR"/>
    <property type="match status" value="3"/>
</dbReference>
<protein>
    <recommendedName>
        <fullName evidence="4">Tetratricopeptide repeat protein</fullName>
    </recommendedName>
</protein>
<feature type="repeat" description="TPR" evidence="1">
    <location>
        <begin position="114"/>
        <end position="147"/>
    </location>
</feature>
<name>A0A917PHL9_9DEIO</name>
<evidence type="ECO:0008006" key="4">
    <source>
        <dbReference type="Google" id="ProtNLM"/>
    </source>
</evidence>
<accession>A0A917PHL9</accession>
<dbReference type="AlphaFoldDB" id="A0A917PHL9"/>
<dbReference type="PROSITE" id="PS50005">
    <property type="entry name" value="TPR"/>
    <property type="match status" value="1"/>
</dbReference>
<reference evidence="2" key="1">
    <citation type="journal article" date="2014" name="Int. J. Syst. Evol. Microbiol.">
        <title>Complete genome sequence of Corynebacterium casei LMG S-19264T (=DSM 44701T), isolated from a smear-ripened cheese.</title>
        <authorList>
            <consortium name="US DOE Joint Genome Institute (JGI-PGF)"/>
            <person name="Walter F."/>
            <person name="Albersmeier A."/>
            <person name="Kalinowski J."/>
            <person name="Ruckert C."/>
        </authorList>
    </citation>
    <scope>NUCLEOTIDE SEQUENCE</scope>
    <source>
        <strain evidence="2">JCM 14371</strain>
    </source>
</reference>
<keyword evidence="3" id="KW-1185">Reference proteome</keyword>
<dbReference type="Proteomes" id="UP000635726">
    <property type="component" value="Unassembled WGS sequence"/>
</dbReference>
<dbReference type="InterPro" id="IPR019734">
    <property type="entry name" value="TPR_rpt"/>
</dbReference>
<sequence length="457" mass="50964">MTRSSSDPVLPLYLDVYALTQAGAFQQALDLLDAATVRQPRHHHRQRGYALHNLYRYEEAHREMSDALTHCEGNARGSVFADWAVMYMREQRYEEGYTCYHQALALLTHPEARAQALYNLGWTHLRRGHPQHALQYLEEALTLIRRSRDADARWWLTFVRCGLALHARLTGNWTLALQRAAQAVREAEPGRAEVFALHTLASTQRLHGDLETAALTQARAVRHAGEGQATLTETLHDQLIALQRARHAGTPHDPRTLRDLIPSAAPYDAWRGRLYLAQHALDTGGPAEALVTLRAALDVQEPYVLLDEAPALKDLYTFGRSHGLDLPTATPPLDPHLHLTVRGAAALSLDGHRLPAEEVLPVGVLLYLHLEGPATPETLARALIDLGDDELNRGKNRVRAALKDLAYWTGSDEIVQRSGRTYLLHPAWTVTSDVATTGPGRVLAELYGPWTARFHTD</sequence>
<dbReference type="Gene3D" id="1.25.40.10">
    <property type="entry name" value="Tetratricopeptide repeat domain"/>
    <property type="match status" value="1"/>
</dbReference>
<dbReference type="InterPro" id="IPR011990">
    <property type="entry name" value="TPR-like_helical_dom_sf"/>
</dbReference>
<dbReference type="RefSeq" id="WP_188963465.1">
    <property type="nucleotide sequence ID" value="NZ_BMOE01000007.1"/>
</dbReference>
<dbReference type="EMBL" id="BMOE01000007">
    <property type="protein sequence ID" value="GGJ78855.1"/>
    <property type="molecule type" value="Genomic_DNA"/>
</dbReference>
<evidence type="ECO:0000313" key="2">
    <source>
        <dbReference type="EMBL" id="GGJ78855.1"/>
    </source>
</evidence>
<organism evidence="2 3">
    <name type="scientific">Deinococcus aquiradiocola</name>
    <dbReference type="NCBI Taxonomy" id="393059"/>
    <lineage>
        <taxon>Bacteria</taxon>
        <taxon>Thermotogati</taxon>
        <taxon>Deinococcota</taxon>
        <taxon>Deinococci</taxon>
        <taxon>Deinococcales</taxon>
        <taxon>Deinococcaceae</taxon>
        <taxon>Deinococcus</taxon>
    </lineage>
</organism>
<evidence type="ECO:0000313" key="3">
    <source>
        <dbReference type="Proteomes" id="UP000635726"/>
    </source>
</evidence>